<evidence type="ECO:0000313" key="3">
    <source>
        <dbReference type="Proteomes" id="UP001519460"/>
    </source>
</evidence>
<feature type="region of interest" description="Disordered" evidence="1">
    <location>
        <begin position="72"/>
        <end position="105"/>
    </location>
</feature>
<comment type="caution">
    <text evidence="2">The sequence shown here is derived from an EMBL/GenBank/DDBJ whole genome shotgun (WGS) entry which is preliminary data.</text>
</comment>
<dbReference type="AlphaFoldDB" id="A0ABD0LT98"/>
<sequence length="179" mass="18919">MFSGFSGTRTVKTFFSDGSGNPPRMETKTYTIGGPGGSNIDFMPSGGGGFGGDVNVGFGDTFGGRGIRFGVGGGDGGQGGGGGFRFKGFSSGDPSPRPKISGRPQRIQKKNPFAGLAEQKYDDIKSKCLAGGFLFEDPEMPAEDSSIFFSRAPPRRFEWRRPHVSMTASTSFFSVGLQK</sequence>
<gene>
    <name evidence="2" type="ORF">BaRGS_00006034</name>
</gene>
<dbReference type="Proteomes" id="UP001519460">
    <property type="component" value="Unassembled WGS sequence"/>
</dbReference>
<feature type="compositionally biased region" description="Gly residues" evidence="1">
    <location>
        <begin position="72"/>
        <end position="85"/>
    </location>
</feature>
<dbReference type="SUPFAM" id="SSF54001">
    <property type="entry name" value="Cysteine proteinases"/>
    <property type="match status" value="1"/>
</dbReference>
<dbReference type="InterPro" id="IPR038765">
    <property type="entry name" value="Papain-like_cys_pep_sf"/>
</dbReference>
<feature type="compositionally biased region" description="Polar residues" evidence="1">
    <location>
        <begin position="1"/>
        <end position="19"/>
    </location>
</feature>
<evidence type="ECO:0000313" key="2">
    <source>
        <dbReference type="EMBL" id="KAK7502784.1"/>
    </source>
</evidence>
<evidence type="ECO:0000256" key="1">
    <source>
        <dbReference type="SAM" id="MobiDB-lite"/>
    </source>
</evidence>
<organism evidence="2 3">
    <name type="scientific">Batillaria attramentaria</name>
    <dbReference type="NCBI Taxonomy" id="370345"/>
    <lineage>
        <taxon>Eukaryota</taxon>
        <taxon>Metazoa</taxon>
        <taxon>Spiralia</taxon>
        <taxon>Lophotrochozoa</taxon>
        <taxon>Mollusca</taxon>
        <taxon>Gastropoda</taxon>
        <taxon>Caenogastropoda</taxon>
        <taxon>Sorbeoconcha</taxon>
        <taxon>Cerithioidea</taxon>
        <taxon>Batillariidae</taxon>
        <taxon>Batillaria</taxon>
    </lineage>
</organism>
<proteinExistence type="predicted"/>
<dbReference type="EMBL" id="JACVVK020000024">
    <property type="protein sequence ID" value="KAK7502784.1"/>
    <property type="molecule type" value="Genomic_DNA"/>
</dbReference>
<accession>A0ABD0LT98</accession>
<protein>
    <submittedName>
        <fullName evidence="2">Uncharacterized protein</fullName>
    </submittedName>
</protein>
<feature type="region of interest" description="Disordered" evidence="1">
    <location>
        <begin position="1"/>
        <end position="26"/>
    </location>
</feature>
<keyword evidence="3" id="KW-1185">Reference proteome</keyword>
<reference evidence="2 3" key="1">
    <citation type="journal article" date="2023" name="Sci. Data">
        <title>Genome assembly of the Korean intertidal mud-creeper Batillaria attramentaria.</title>
        <authorList>
            <person name="Patra A.K."/>
            <person name="Ho P.T."/>
            <person name="Jun S."/>
            <person name="Lee S.J."/>
            <person name="Kim Y."/>
            <person name="Won Y.J."/>
        </authorList>
    </citation>
    <scope>NUCLEOTIDE SEQUENCE [LARGE SCALE GENOMIC DNA]</scope>
    <source>
        <strain evidence="2">Wonlab-2016</strain>
    </source>
</reference>
<name>A0ABD0LT98_9CAEN</name>